<dbReference type="SMART" id="SM00409">
    <property type="entry name" value="IG"/>
    <property type="match status" value="5"/>
</dbReference>
<feature type="chain" id="PRO_5037823713" evidence="20">
    <location>
        <begin position="18"/>
        <end position="1316"/>
    </location>
</feature>
<accession>A0A914VTJ4</accession>
<dbReference type="GO" id="GO:0007169">
    <property type="term" value="P:cell surface receptor protein tyrosine kinase signaling pathway"/>
    <property type="evidence" value="ECO:0007669"/>
    <property type="project" value="TreeGrafter"/>
</dbReference>
<dbReference type="SMART" id="SM00408">
    <property type="entry name" value="IGc2"/>
    <property type="match status" value="4"/>
</dbReference>
<dbReference type="PANTHER" id="PTHR24416:SF602">
    <property type="entry name" value="PROTEIN VER-1-RELATED"/>
    <property type="match status" value="1"/>
</dbReference>
<dbReference type="FunFam" id="1.10.510.10:FF:000554">
    <property type="entry name" value="Predicted protein"/>
    <property type="match status" value="1"/>
</dbReference>
<keyword evidence="2" id="KW-1003">Cell membrane</keyword>
<dbReference type="GO" id="GO:0043235">
    <property type="term" value="C:receptor complex"/>
    <property type="evidence" value="ECO:0007669"/>
    <property type="project" value="TreeGrafter"/>
</dbReference>
<keyword evidence="13" id="KW-0325">Glycoprotein</keyword>
<evidence type="ECO:0000256" key="18">
    <source>
        <dbReference type="PIRSR" id="PIRSR000615-4"/>
    </source>
</evidence>
<evidence type="ECO:0000256" key="4">
    <source>
        <dbReference type="ARBA" id="ARBA00022692"/>
    </source>
</evidence>
<feature type="site" description="Important for interaction with phosphotyrosine-binding proteins" evidence="18">
    <location>
        <position position="1227"/>
    </location>
</feature>
<dbReference type="InterPro" id="IPR013783">
    <property type="entry name" value="Ig-like_fold"/>
</dbReference>
<evidence type="ECO:0000256" key="2">
    <source>
        <dbReference type="ARBA" id="ARBA00022475"/>
    </source>
</evidence>
<name>A0A914VTJ4_9BILA</name>
<dbReference type="FunFam" id="3.30.200.20:FF:000586">
    <property type="entry name" value="Receptor protein-tyrosine kinase"/>
    <property type="match status" value="1"/>
</dbReference>
<keyword evidence="11" id="KW-1015">Disulfide bond</keyword>
<dbReference type="InterPro" id="IPR013098">
    <property type="entry name" value="Ig_I-set"/>
</dbReference>
<dbReference type="PROSITE" id="PS50835">
    <property type="entry name" value="IG_LIKE"/>
    <property type="match status" value="3"/>
</dbReference>
<dbReference type="Gene3D" id="2.60.40.10">
    <property type="entry name" value="Immunoglobulins"/>
    <property type="match status" value="5"/>
</dbReference>
<dbReference type="CDD" id="cd00096">
    <property type="entry name" value="Ig"/>
    <property type="match status" value="1"/>
</dbReference>
<organism evidence="23 24">
    <name type="scientific">Plectus sambesii</name>
    <dbReference type="NCBI Taxonomy" id="2011161"/>
    <lineage>
        <taxon>Eukaryota</taxon>
        <taxon>Metazoa</taxon>
        <taxon>Ecdysozoa</taxon>
        <taxon>Nematoda</taxon>
        <taxon>Chromadorea</taxon>
        <taxon>Plectida</taxon>
        <taxon>Plectina</taxon>
        <taxon>Plectoidea</taxon>
        <taxon>Plectidae</taxon>
        <taxon>Plectus</taxon>
    </lineage>
</organism>
<dbReference type="PANTHER" id="PTHR24416">
    <property type="entry name" value="TYROSINE-PROTEIN KINASE RECEPTOR"/>
    <property type="match status" value="1"/>
</dbReference>
<keyword evidence="3" id="KW-0808">Transferase</keyword>
<feature type="binding site" evidence="16">
    <location>
        <begin position="898"/>
        <end position="905"/>
    </location>
    <ligand>
        <name>ATP</name>
        <dbReference type="ChEBI" id="CHEBI:30616"/>
    </ligand>
</feature>
<keyword evidence="8 19" id="KW-1133">Transmembrane helix</keyword>
<evidence type="ECO:0000259" key="21">
    <source>
        <dbReference type="PROSITE" id="PS50011"/>
    </source>
</evidence>
<feature type="transmembrane region" description="Helical" evidence="19">
    <location>
        <begin position="807"/>
        <end position="830"/>
    </location>
</feature>
<evidence type="ECO:0000256" key="1">
    <source>
        <dbReference type="ARBA" id="ARBA00004162"/>
    </source>
</evidence>
<feature type="active site" description="Proton acceptor" evidence="15">
    <location>
        <position position="1084"/>
    </location>
</feature>
<feature type="domain" description="Ig-like" evidence="22">
    <location>
        <begin position="251"/>
        <end position="330"/>
    </location>
</feature>
<feature type="domain" description="Ig-like" evidence="22">
    <location>
        <begin position="24"/>
        <end position="126"/>
    </location>
</feature>
<evidence type="ECO:0000256" key="19">
    <source>
        <dbReference type="SAM" id="Phobius"/>
    </source>
</evidence>
<feature type="binding site" evidence="17">
    <location>
        <position position="1102"/>
    </location>
    <ligand>
        <name>Mg(2+)</name>
        <dbReference type="ChEBI" id="CHEBI:18420"/>
    </ligand>
</feature>
<evidence type="ECO:0000256" key="10">
    <source>
        <dbReference type="ARBA" id="ARBA00023137"/>
    </source>
</evidence>
<dbReference type="InterPro" id="IPR000719">
    <property type="entry name" value="Prot_kinase_dom"/>
</dbReference>
<dbReference type="GO" id="GO:0045138">
    <property type="term" value="P:nematode male tail tip morphogenesis"/>
    <property type="evidence" value="ECO:0007669"/>
    <property type="project" value="UniProtKB-ARBA"/>
</dbReference>
<keyword evidence="9 19" id="KW-0472">Membrane</keyword>
<dbReference type="InterPro" id="IPR011009">
    <property type="entry name" value="Kinase-like_dom_sf"/>
</dbReference>
<keyword evidence="4 19" id="KW-0812">Transmembrane</keyword>
<evidence type="ECO:0000256" key="8">
    <source>
        <dbReference type="ARBA" id="ARBA00022989"/>
    </source>
</evidence>
<reference evidence="24" key="1">
    <citation type="submission" date="2022-11" db="UniProtKB">
        <authorList>
            <consortium name="WormBaseParasite"/>
        </authorList>
    </citation>
    <scope>IDENTIFICATION</scope>
</reference>
<keyword evidence="7 16" id="KW-0067">ATP-binding</keyword>
<dbReference type="CDD" id="cd00192">
    <property type="entry name" value="PTKc"/>
    <property type="match status" value="1"/>
</dbReference>
<feature type="binding site" evidence="16">
    <location>
        <position position="1088"/>
    </location>
    <ligand>
        <name>ATP</name>
        <dbReference type="ChEBI" id="CHEBI:30616"/>
    </ligand>
</feature>
<sequence>MIALVGLLTLIVGTAVTQHNRLPPVINGVQSTDGSEELAAGASLDLTCVADYPVEWILPNNSKIANYSNPQTDGRLIMNTKEQPSEHYQAQITVVRLKITDTGFYLCRAVDLTGRSWEESDSPSSSDVFVFVNDQKPEHILLSWTTNAHSIKSAGKQVIPCRSITYDVTVELYINGERQPDEVQRSYDPRTGFTVRADQLTIYGTLAPRQAECRATTSFGESSFSFMLIIIEQNSALLLQLTKDTLFPYVGQKNLVLKCSVTNEQTFNIDFAWQYPLSAQDRVTESKMKKTEGGAYVTLTIADLKNSDSGKYVCAASKTVAAYSTHNSTSIDVDVSATQGHIAVRSTSAVDQTVAEGDKLDLFVTFKVWPNDYTKTWYKSTKSALEGTTEVELEFDSRIRSSTQAGGGGGGADSMETFVEKITIANADIKDSGTYILKLVAGGDLKESVKLNVLVESNEISSKIFVTQLTNFTDVADTGLLELNKVYSLICKARGVPLPSITIQRKACIRKECTDRHQWQEMPDRNASVQTGTFELAKVLNYTAEQSFTYQCLAANRNGRTYISPTSDLIVTDVVKSEQNMGMDIVMWYTASDSTVKDSIPNAIYEGDKLVLACRFQKYDYRMVSWRLFSQTNAWPGKIIANAYESMEYRGVYNTSSAFSNRLELHFDRLHLNNSGRYQCEGNLNGVPQQRTQLIEVQKIEKPSYRTENDHSPPNVEVQYETLVTLFCNAIGTPKPVIEWYKDDKIHKITTGSYFTMDKRNLTITRALPGDEGTYSCKAYNRAGSETKYMTLTVTGAPTSLSKMAKIAIVCGSLFLILIIVLLAFMLIQLKRRQRDQSRQLKELYDQLLDSSLAGPAKQRALEQLDPNIPLNRQADDLPYDPKYELPRDFLQLEQALGEGQFGKVLKGTLSAHPGVSDKAAVRHPLPVAIKVPRNGRSVRDQKALLDELKIMIAIGQHVNVLGLIGAVTKLMAKGELFVVTELCGLGNLLNYLRRHRASFLNEIVADCEPPMSPDGYLAPQKMMLTAHDPYTSYQSEQDESWAAQVDANRSKGSLLTTSDLLSFGYQISNGMDYLAQKTLIHRDLAARNMLLTDERIVKIADFGLARQDELYHIEMSKNVPLPIKWMALESILDQNFTVKSDVWSLGVVLWEIFSLGEAPYADRPLDMTFIEHLKNGNRMGQPIYAPDELYSLMRQCWLIDIQERPSFSECRQKIGEQLQRCSTQLYDSLREQLRYEEPKRISNYYNWRPQGSLNNDNDISLQSKARNGLHTSSMADRDSSQLAIQNETYMLPIVRVGDRSRPRPTTTGVSRAVDV</sequence>
<dbReference type="InterPro" id="IPR003599">
    <property type="entry name" value="Ig_sub"/>
</dbReference>
<keyword evidence="12" id="KW-0675">Receptor</keyword>
<feature type="binding site" evidence="17">
    <location>
        <position position="1089"/>
    </location>
    <ligand>
        <name>Mg(2+)</name>
        <dbReference type="ChEBI" id="CHEBI:18420"/>
    </ligand>
</feature>
<dbReference type="Pfam" id="PF07679">
    <property type="entry name" value="I-set"/>
    <property type="match status" value="2"/>
</dbReference>
<evidence type="ECO:0000256" key="15">
    <source>
        <dbReference type="PIRSR" id="PIRSR000615-1"/>
    </source>
</evidence>
<evidence type="ECO:0000256" key="11">
    <source>
        <dbReference type="ARBA" id="ARBA00023157"/>
    </source>
</evidence>
<dbReference type="SUPFAM" id="SSF56112">
    <property type="entry name" value="Protein kinase-like (PK-like)"/>
    <property type="match status" value="1"/>
</dbReference>
<keyword evidence="23" id="KW-1185">Reference proteome</keyword>
<keyword evidence="20" id="KW-0732">Signal</keyword>
<feature type="domain" description="Protein kinase" evidence="21">
    <location>
        <begin position="891"/>
        <end position="1219"/>
    </location>
</feature>
<dbReference type="Proteomes" id="UP000887566">
    <property type="component" value="Unplaced"/>
</dbReference>
<keyword evidence="5 16" id="KW-0547">Nucleotide-binding</keyword>
<evidence type="ECO:0000256" key="5">
    <source>
        <dbReference type="ARBA" id="ARBA00022741"/>
    </source>
</evidence>
<dbReference type="Gene3D" id="3.30.200.20">
    <property type="entry name" value="Phosphorylase Kinase, domain 1"/>
    <property type="match status" value="1"/>
</dbReference>
<dbReference type="InterPro" id="IPR001245">
    <property type="entry name" value="Ser-Thr/Tyr_kinase_cat_dom"/>
</dbReference>
<evidence type="ECO:0000256" key="17">
    <source>
        <dbReference type="PIRSR" id="PIRSR000615-3"/>
    </source>
</evidence>
<dbReference type="WBParaSite" id="PSAMB.scaffold2383size23480.g17663.t1">
    <property type="protein sequence ID" value="PSAMB.scaffold2383size23480.g17663.t1"/>
    <property type="gene ID" value="PSAMB.scaffold2383size23480.g17663"/>
</dbReference>
<protein>
    <submittedName>
        <fullName evidence="24">Receptor protein-tyrosine kinase</fullName>
    </submittedName>
</protein>
<dbReference type="InterPro" id="IPR036179">
    <property type="entry name" value="Ig-like_dom_sf"/>
</dbReference>
<feature type="domain" description="Ig-like" evidence="22">
    <location>
        <begin position="703"/>
        <end position="793"/>
    </location>
</feature>
<dbReference type="PROSITE" id="PS00109">
    <property type="entry name" value="PROTEIN_KINASE_TYR"/>
    <property type="match status" value="1"/>
</dbReference>
<dbReference type="GO" id="GO:0005524">
    <property type="term" value="F:ATP binding"/>
    <property type="evidence" value="ECO:0007669"/>
    <property type="project" value="UniProtKB-KW"/>
</dbReference>
<dbReference type="InterPro" id="IPR003598">
    <property type="entry name" value="Ig_sub2"/>
</dbReference>
<dbReference type="PROSITE" id="PS50011">
    <property type="entry name" value="PROTEIN_KINASE_DOM"/>
    <property type="match status" value="1"/>
</dbReference>
<dbReference type="SMART" id="SM00219">
    <property type="entry name" value="TyrKc"/>
    <property type="match status" value="1"/>
</dbReference>
<evidence type="ECO:0000256" key="12">
    <source>
        <dbReference type="ARBA" id="ARBA00023170"/>
    </source>
</evidence>
<keyword evidence="14" id="KW-0393">Immunoglobulin domain</keyword>
<evidence type="ECO:0000256" key="3">
    <source>
        <dbReference type="ARBA" id="ARBA00022679"/>
    </source>
</evidence>
<evidence type="ECO:0000256" key="9">
    <source>
        <dbReference type="ARBA" id="ARBA00023136"/>
    </source>
</evidence>
<dbReference type="InterPro" id="IPR008266">
    <property type="entry name" value="Tyr_kinase_AS"/>
</dbReference>
<evidence type="ECO:0000256" key="6">
    <source>
        <dbReference type="ARBA" id="ARBA00022777"/>
    </source>
</evidence>
<keyword evidence="10" id="KW-0829">Tyrosine-protein kinase</keyword>
<keyword evidence="6" id="KW-0418">Kinase</keyword>
<evidence type="ECO:0000313" key="24">
    <source>
        <dbReference type="WBParaSite" id="PSAMB.scaffold2383size23480.g17663.t1"/>
    </source>
</evidence>
<evidence type="ECO:0000256" key="20">
    <source>
        <dbReference type="SAM" id="SignalP"/>
    </source>
</evidence>
<comment type="subcellular location">
    <subcellularLocation>
        <location evidence="1">Cell membrane</location>
        <topology evidence="1">Single-pass membrane protein</topology>
    </subcellularLocation>
</comment>
<dbReference type="SUPFAM" id="SSF48726">
    <property type="entry name" value="Immunoglobulin"/>
    <property type="match status" value="5"/>
</dbReference>
<dbReference type="Gene3D" id="1.10.510.10">
    <property type="entry name" value="Transferase(Phosphotransferase) domain 1"/>
    <property type="match status" value="1"/>
</dbReference>
<feature type="signal peptide" evidence="20">
    <location>
        <begin position="1"/>
        <end position="17"/>
    </location>
</feature>
<dbReference type="GO" id="GO:0004714">
    <property type="term" value="F:transmembrane receptor protein tyrosine kinase activity"/>
    <property type="evidence" value="ECO:0007669"/>
    <property type="project" value="TreeGrafter"/>
</dbReference>
<dbReference type="GO" id="GO:0005886">
    <property type="term" value="C:plasma membrane"/>
    <property type="evidence" value="ECO:0007669"/>
    <property type="project" value="UniProtKB-SubCell"/>
</dbReference>
<dbReference type="InterPro" id="IPR007110">
    <property type="entry name" value="Ig-like_dom"/>
</dbReference>
<proteinExistence type="predicted"/>
<evidence type="ECO:0000256" key="14">
    <source>
        <dbReference type="ARBA" id="ARBA00023319"/>
    </source>
</evidence>
<dbReference type="GO" id="GO:0046872">
    <property type="term" value="F:metal ion binding"/>
    <property type="evidence" value="ECO:0007669"/>
    <property type="project" value="UniProtKB-KW"/>
</dbReference>
<evidence type="ECO:0000256" key="7">
    <source>
        <dbReference type="ARBA" id="ARBA00022840"/>
    </source>
</evidence>
<evidence type="ECO:0000256" key="13">
    <source>
        <dbReference type="ARBA" id="ARBA00023180"/>
    </source>
</evidence>
<keyword evidence="17" id="KW-0479">Metal-binding</keyword>
<evidence type="ECO:0000256" key="16">
    <source>
        <dbReference type="PIRSR" id="PIRSR000615-2"/>
    </source>
</evidence>
<dbReference type="PIRSF" id="PIRSF000615">
    <property type="entry name" value="TyrPK_CSF1-R"/>
    <property type="match status" value="1"/>
</dbReference>
<dbReference type="Pfam" id="PF07714">
    <property type="entry name" value="PK_Tyr_Ser-Thr"/>
    <property type="match status" value="1"/>
</dbReference>
<evidence type="ECO:0000313" key="23">
    <source>
        <dbReference type="Proteomes" id="UP000887566"/>
    </source>
</evidence>
<dbReference type="InterPro" id="IPR050122">
    <property type="entry name" value="RTK"/>
</dbReference>
<feature type="binding site" evidence="16">
    <location>
        <position position="931"/>
    </location>
    <ligand>
        <name>ATP</name>
        <dbReference type="ChEBI" id="CHEBI:30616"/>
    </ligand>
</feature>
<dbReference type="InterPro" id="IPR020635">
    <property type="entry name" value="Tyr_kinase_cat_dom"/>
</dbReference>
<evidence type="ECO:0000259" key="22">
    <source>
        <dbReference type="PROSITE" id="PS50835"/>
    </source>
</evidence>
<keyword evidence="17" id="KW-0460">Magnesium</keyword>